<sequence length="1186" mass="124412">MARNFKTGILITGDAKGAVNAMRLTQAEMKKLRLEQAKSNKSFGDGVRQLRGVAIGATAIVGAAAGAVGAIGGLAKMIADVGDKTHKMSLRLGVSAKFLSGMDHAASLAGTSLDTVDKGMRKMSKTIADAESGMTTYNRAFDRIGLNVEELRGLNPEQQFLKIADAIKNTEDPTLRLAAAQDIFGARQAELIPLLIQGAEALEEQMEFAERVGAVMSDKLVKASAQYKDELEKLRKVGEGVRNQFGEGLIPELVALMQHFNEGAKASDRWVTAGERVGKVARTIVSAFVVVRETAGFVGEAIVGLGASVLHSLQALAAPFTEFIRTMAAAGAALAKGEFAAAADAFDGMGERIVASAKEHSKAAVDAMGFVGESLKTRVGNVVEEVGDIMTRQAKITQDLGGEAESTAEDMEQLAKAMEKVKSAAQSHLDRLFPLLRIEREYAQAKAELQAAYDGELISAELLSEALRLLKLEYIDATLAAGGLEEITVKTARKAIPELTKKVNTMNTAIERGVERIDDLFADLWKDLIKGSSDAFDKIQDFFEDMLAEMLHAATTRNIVGAITGSFAAGTANASGGGNQAAVQQAFQIPYLNGQAPGAAGGGFSFAGFFGQQNGASWTGFNESAGGTAIGGAIGYYGGSALGNLIDNSNRLDGPDYAGIGAAAGAIIGTFIPVIGNLLGGIIGGVLGGLFGKFFGRDFEGAFGGSGASGADPEDQRFTTPLGEVVSLFGRGGFGHVDESDTFAGGVRQSIEAIDTAVAEFLDNDQLAAVQDALVGWRAEVNNPANAAEEIIGSRVDAIVGVFDEQVQRFVNQAGSIEERIERLNVGLTIERLFEALGDSLAGRSYTELAAVIEGMRQNGEDWGQVMDRFAQDFERVTAATASLEAFAGSDPLSDYAQIIADNNRTLFQSANALGDAIRDMAADFDGSAESVMALGDLTLARYHAEMQLLGQIDDVAAQVAGTFTGLNDQFDRILLGDDGFYEKLRSQANDLKDSLATMTDPAEISATVQEIQRLTGQAWGLLSAEQQAALVGEFAAFTGGVTDIAGSRLSTVRDSVVAEADELRSLIGAMTEDIVDPLALVASMHEGAAEALLNAATALEQAVSPDPVTGDPINTQPGGPGTGDDNIRPHSDPAQVAADVATASAMAMSDAVDRMGDKVAAAVANAVRGIQFNVRVNQQPDLVND</sequence>
<evidence type="ECO:0000313" key="3">
    <source>
        <dbReference type="EMBL" id="KAA9133454.1"/>
    </source>
</evidence>
<dbReference type="EMBL" id="VYXP01000002">
    <property type="protein sequence ID" value="KAA9133454.1"/>
    <property type="molecule type" value="Genomic_DNA"/>
</dbReference>
<keyword evidence="4" id="KW-1185">Reference proteome</keyword>
<gene>
    <name evidence="3" type="ORF">F3N42_03635</name>
</gene>
<comment type="caution">
    <text evidence="3">The sequence shown here is derived from an EMBL/GenBank/DDBJ whole genome shotgun (WGS) entry which is preliminary data.</text>
</comment>
<keyword evidence="1" id="KW-0175">Coiled coil</keyword>
<dbReference type="Proteomes" id="UP000325372">
    <property type="component" value="Unassembled WGS sequence"/>
</dbReference>
<reference evidence="3 4" key="1">
    <citation type="submission" date="2019-09" db="EMBL/GenBank/DDBJ databases">
        <title>Wenzhouxiangella sp. Genome sequencing and assembly.</title>
        <authorList>
            <person name="Zhang R."/>
        </authorList>
    </citation>
    <scope>NUCLEOTIDE SEQUENCE [LARGE SCALE GENOMIC DNA]</scope>
    <source>
        <strain evidence="3 4">W260</strain>
    </source>
</reference>
<protein>
    <recommendedName>
        <fullName evidence="5">Bacteriophage tail tape measure N-terminal domain-containing protein</fullName>
    </recommendedName>
</protein>
<proteinExistence type="predicted"/>
<feature type="region of interest" description="Disordered" evidence="2">
    <location>
        <begin position="1105"/>
        <end position="1133"/>
    </location>
</feature>
<name>A0A5N0TG41_9GAMM</name>
<evidence type="ECO:0000313" key="4">
    <source>
        <dbReference type="Proteomes" id="UP000325372"/>
    </source>
</evidence>
<evidence type="ECO:0000256" key="2">
    <source>
        <dbReference type="SAM" id="MobiDB-lite"/>
    </source>
</evidence>
<organism evidence="3 4">
    <name type="scientific">Marinihelvus fidelis</name>
    <dbReference type="NCBI Taxonomy" id="2613842"/>
    <lineage>
        <taxon>Bacteria</taxon>
        <taxon>Pseudomonadati</taxon>
        <taxon>Pseudomonadota</taxon>
        <taxon>Gammaproteobacteria</taxon>
        <taxon>Chromatiales</taxon>
        <taxon>Wenzhouxiangellaceae</taxon>
        <taxon>Marinihelvus</taxon>
    </lineage>
</organism>
<evidence type="ECO:0000256" key="1">
    <source>
        <dbReference type="SAM" id="Coils"/>
    </source>
</evidence>
<dbReference type="RefSeq" id="WP_150863015.1">
    <property type="nucleotide sequence ID" value="NZ_VYXP01000002.1"/>
</dbReference>
<evidence type="ECO:0008006" key="5">
    <source>
        <dbReference type="Google" id="ProtNLM"/>
    </source>
</evidence>
<dbReference type="AlphaFoldDB" id="A0A5N0TG41"/>
<accession>A0A5N0TG41</accession>
<feature type="coiled-coil region" evidence="1">
    <location>
        <begin position="404"/>
        <end position="455"/>
    </location>
</feature>